<feature type="region of interest" description="Disordered" evidence="1">
    <location>
        <begin position="38"/>
        <end position="75"/>
    </location>
</feature>
<dbReference type="STRING" id="269670.SAMN02982927_02200"/>
<keyword evidence="3" id="KW-1185">Reference proteome</keyword>
<organism evidence="2 3">
    <name type="scientific">Sporolactobacillus nakayamae</name>
    <dbReference type="NCBI Taxonomy" id="269670"/>
    <lineage>
        <taxon>Bacteria</taxon>
        <taxon>Bacillati</taxon>
        <taxon>Bacillota</taxon>
        <taxon>Bacilli</taxon>
        <taxon>Bacillales</taxon>
        <taxon>Sporolactobacillaceae</taxon>
        <taxon>Sporolactobacillus</taxon>
    </lineage>
</organism>
<gene>
    <name evidence="2" type="ORF">SAMN02982927_02200</name>
</gene>
<dbReference type="InterPro" id="IPR017524">
    <property type="entry name" value="SASP_thioredoxin-like"/>
</dbReference>
<dbReference type="EMBL" id="FOOY01000014">
    <property type="protein sequence ID" value="SFG60914.1"/>
    <property type="molecule type" value="Genomic_DNA"/>
</dbReference>
<dbReference type="OrthoDB" id="1799076at2"/>
<name>A0A1I2T7A7_9BACL</name>
<evidence type="ECO:0000256" key="1">
    <source>
        <dbReference type="SAM" id="MobiDB-lite"/>
    </source>
</evidence>
<dbReference type="HAMAP" id="MF_01506">
    <property type="entry name" value="Tlp"/>
    <property type="match status" value="1"/>
</dbReference>
<accession>A0A1I2T7A7</accession>
<reference evidence="3" key="1">
    <citation type="submission" date="2016-10" db="EMBL/GenBank/DDBJ databases">
        <authorList>
            <person name="Varghese N."/>
            <person name="Submissions S."/>
        </authorList>
    </citation>
    <scope>NUCLEOTIDE SEQUENCE [LARGE SCALE GENOMIC DNA]</scope>
    <source>
        <strain evidence="3">ATCC 700379</strain>
    </source>
</reference>
<evidence type="ECO:0000313" key="3">
    <source>
        <dbReference type="Proteomes" id="UP000198752"/>
    </source>
</evidence>
<dbReference type="AlphaFoldDB" id="A0A1I2T7A7"/>
<dbReference type="Proteomes" id="UP000198752">
    <property type="component" value="Unassembled WGS sequence"/>
</dbReference>
<protein>
    <submittedName>
        <fullName evidence="2">Small acid-soluble spore protein (Thioredoxin-like protein)</fullName>
    </submittedName>
</protein>
<proteinExistence type="inferred from homology"/>
<dbReference type="Pfam" id="PF19824">
    <property type="entry name" value="Tlp"/>
    <property type="match status" value="1"/>
</dbReference>
<dbReference type="NCBIfam" id="TIGR03090">
    <property type="entry name" value="SASP_tlp"/>
    <property type="match status" value="1"/>
</dbReference>
<evidence type="ECO:0000313" key="2">
    <source>
        <dbReference type="EMBL" id="SFG60914.1"/>
    </source>
</evidence>
<sequence>MAKPDDRSDNWEKISRNIGSTLQNINETNDYLKAHGDEMNEDEKRQLHEKNQRRDESVKGLREEIKDESAFSKTH</sequence>
<dbReference type="RefSeq" id="WP_093672895.1">
    <property type="nucleotide sequence ID" value="NZ_FOOY01000014.1"/>
</dbReference>